<gene>
    <name evidence="14" type="ORF">ERJ67_03235</name>
</gene>
<evidence type="ECO:0000256" key="8">
    <source>
        <dbReference type="ARBA" id="ARBA00023284"/>
    </source>
</evidence>
<accession>A0A524RPD0</accession>
<evidence type="ECO:0000256" key="7">
    <source>
        <dbReference type="ARBA" id="ARBA00023157"/>
    </source>
</evidence>
<dbReference type="InterPro" id="IPR036188">
    <property type="entry name" value="FAD/NAD-bd_sf"/>
</dbReference>
<dbReference type="InterPro" id="IPR023753">
    <property type="entry name" value="FAD/NAD-binding_dom"/>
</dbReference>
<comment type="cofactor">
    <cofactor evidence="1">
        <name>FAD</name>
        <dbReference type="ChEBI" id="CHEBI:57692"/>
    </cofactor>
</comment>
<keyword evidence="4 9" id="KW-0274">FAD</keyword>
<evidence type="ECO:0000256" key="2">
    <source>
        <dbReference type="ARBA" id="ARBA00007532"/>
    </source>
</evidence>
<feature type="domain" description="FAD/NAD(P)-binding" evidence="12">
    <location>
        <begin position="242"/>
        <end position="561"/>
    </location>
</feature>
<evidence type="ECO:0000259" key="12">
    <source>
        <dbReference type="Pfam" id="PF07992"/>
    </source>
</evidence>
<dbReference type="FunFam" id="3.30.390.30:FF:000001">
    <property type="entry name" value="Dihydrolipoyl dehydrogenase"/>
    <property type="match status" value="1"/>
</dbReference>
<keyword evidence="10" id="KW-1133">Transmembrane helix</keyword>
<dbReference type="EMBL" id="SRMO01000050">
    <property type="protein sequence ID" value="TGG93676.1"/>
    <property type="molecule type" value="Genomic_DNA"/>
</dbReference>
<protein>
    <submittedName>
        <fullName evidence="14">Pyridine nucleotide-disulfide oxidoreductase</fullName>
    </submittedName>
</protein>
<evidence type="ECO:0000259" key="13">
    <source>
        <dbReference type="Pfam" id="PF09335"/>
    </source>
</evidence>
<name>A0A524RPD0_9CHRO</name>
<sequence length="718" mass="78519">MDRKQINRLLLVALLLGLVAAFFGLGLQDVLTLEKLRASHQALVDWRQQSPITAALLYLVIYTMATGLLIPGAAVLTLAGGAIFGLGLGTLLTSFASSLGALLGFLVARYLLHDVVKRRFGRQLEPIEQGFKRDGVLYLLSLRLVPVFPFFVINILMALTPMRAATFYLTSQLGMLPGTLVYVNAGTQLAKLRGLDGILSPPIILSLLLLAVFPWIAKAAIGRWQTWRLYRRWRKPHRFDRNLIVIGAGAAGLVTSYIAATVKARVTLIEAGEMGGDCLNTGCVPSKALITTARLAARMRQADRYGLAPVEPKLSIRQVLERVEGKVKAIAPHDSIDRYEQLGVEVLQGHAKLTDPWTVSIRHHDASTQQLTARAIVLATGASPWIPDLPGRDQIKLLTSETIWSYLRHCPVDNPILVVLGGGPIACELAQAMAQLGLSVTQVQRGNRLLRKEDPEVAAMVREALVADGVQLLTNCKVCGFGQGQVLVEHEGEQKQLRCDAVLSALGRHARLQGYGLEELGISTGTTINTDDYLRTNYPNILAAGDVAGPYQFTHTAAHQAWYAAVNALFGSFRAFKADYKVIPRVTFTDPEVAVVGITESEAVQQGIAFEVTRFPLDELDRAIVESAERGFVKILTPVGKDKILGVTVVGQHAGELLAEFVLAMKWNLGLNKILGTIHAYPTFSEASKYASGAWKKSHSPQLALKLLQRFHKWRRRA</sequence>
<feature type="domain" description="Pyridine nucleotide-disulphide oxidoreductase dimerisation" evidence="11">
    <location>
        <begin position="583"/>
        <end position="690"/>
    </location>
</feature>
<dbReference type="GO" id="GO:0016668">
    <property type="term" value="F:oxidoreductase activity, acting on a sulfur group of donors, NAD(P) as acceptor"/>
    <property type="evidence" value="ECO:0007669"/>
    <property type="project" value="InterPro"/>
</dbReference>
<dbReference type="PRINTS" id="PR00368">
    <property type="entry name" value="FADPNR"/>
</dbReference>
<dbReference type="InterPro" id="IPR012999">
    <property type="entry name" value="Pyr_OxRdtase_I_AS"/>
</dbReference>
<dbReference type="GO" id="GO:0050660">
    <property type="term" value="F:flavin adenine dinucleotide binding"/>
    <property type="evidence" value="ECO:0007669"/>
    <property type="project" value="TreeGrafter"/>
</dbReference>
<keyword evidence="6 9" id="KW-0560">Oxidoreductase</keyword>
<dbReference type="InterPro" id="IPR032816">
    <property type="entry name" value="VTT_dom"/>
</dbReference>
<evidence type="ECO:0000313" key="14">
    <source>
        <dbReference type="EMBL" id="TGG93676.1"/>
    </source>
</evidence>
<comment type="similarity">
    <text evidence="2 9">Belongs to the class-I pyridine nucleotide-disulfide oxidoreductase family.</text>
</comment>
<evidence type="ECO:0000256" key="9">
    <source>
        <dbReference type="RuleBase" id="RU003691"/>
    </source>
</evidence>
<dbReference type="SUPFAM" id="SSF51905">
    <property type="entry name" value="FAD/NAD(P)-binding domain"/>
    <property type="match status" value="1"/>
</dbReference>
<dbReference type="Gene3D" id="3.50.50.60">
    <property type="entry name" value="FAD/NAD(P)-binding domain"/>
    <property type="match status" value="2"/>
</dbReference>
<dbReference type="InterPro" id="IPR004099">
    <property type="entry name" value="Pyr_nucl-diS_OxRdtase_dimer"/>
</dbReference>
<feature type="domain" description="VTT" evidence="13">
    <location>
        <begin position="74"/>
        <end position="187"/>
    </location>
</feature>
<proteinExistence type="inferred from homology"/>
<feature type="transmembrane region" description="Helical" evidence="10">
    <location>
        <begin position="166"/>
        <end position="183"/>
    </location>
</feature>
<dbReference type="GO" id="GO:0003955">
    <property type="term" value="F:NAD(P)H dehydrogenase (quinone) activity"/>
    <property type="evidence" value="ECO:0007669"/>
    <property type="project" value="TreeGrafter"/>
</dbReference>
<organism evidence="14 15">
    <name type="scientific">Aphanocapsa feldmannii 277cV</name>
    <dbReference type="NCBI Taxonomy" id="2507553"/>
    <lineage>
        <taxon>Bacteria</taxon>
        <taxon>Bacillati</taxon>
        <taxon>Cyanobacteriota</taxon>
        <taxon>Cyanophyceae</taxon>
        <taxon>Oscillatoriophycideae</taxon>
        <taxon>Chroococcales</taxon>
        <taxon>Microcystaceae</taxon>
        <taxon>Aphanocapsa</taxon>
    </lineage>
</organism>
<evidence type="ECO:0000313" key="15">
    <source>
        <dbReference type="Proteomes" id="UP000317990"/>
    </source>
</evidence>
<dbReference type="SUPFAM" id="SSF55424">
    <property type="entry name" value="FAD/NAD-linked reductases, dimerisation (C-terminal) domain"/>
    <property type="match status" value="1"/>
</dbReference>
<evidence type="ECO:0000256" key="1">
    <source>
        <dbReference type="ARBA" id="ARBA00001974"/>
    </source>
</evidence>
<evidence type="ECO:0000256" key="5">
    <source>
        <dbReference type="ARBA" id="ARBA00022857"/>
    </source>
</evidence>
<keyword evidence="8 9" id="KW-0676">Redox-active center</keyword>
<dbReference type="InterPro" id="IPR016156">
    <property type="entry name" value="FAD/NAD-linked_Rdtase_dimer_sf"/>
</dbReference>
<feature type="transmembrane region" description="Helical" evidence="10">
    <location>
        <begin position="56"/>
        <end position="79"/>
    </location>
</feature>
<evidence type="ECO:0000259" key="11">
    <source>
        <dbReference type="Pfam" id="PF02852"/>
    </source>
</evidence>
<feature type="transmembrane region" description="Helical" evidence="10">
    <location>
        <begin position="242"/>
        <end position="260"/>
    </location>
</feature>
<keyword evidence="5" id="KW-0521">NADP</keyword>
<reference evidence="14 15" key="1">
    <citation type="journal article" date="2019" name="mSystems">
        <title>Life at home and on the roam: Genomic adaptions reflect the dual lifestyle of an intracellular, facultative symbiont.</title>
        <authorList>
            <person name="Burgsdorf I."/>
        </authorList>
    </citation>
    <scope>NUCLEOTIDE SEQUENCE [LARGE SCALE GENOMIC DNA]</scope>
    <source>
        <strain evidence="14">277cV</strain>
    </source>
</reference>
<dbReference type="AlphaFoldDB" id="A0A524RPD0"/>
<evidence type="ECO:0000256" key="10">
    <source>
        <dbReference type="SAM" id="Phobius"/>
    </source>
</evidence>
<evidence type="ECO:0000256" key="3">
    <source>
        <dbReference type="ARBA" id="ARBA00022630"/>
    </source>
</evidence>
<feature type="transmembrane region" description="Helical" evidence="10">
    <location>
        <begin position="91"/>
        <end position="112"/>
    </location>
</feature>
<keyword evidence="7" id="KW-1015">Disulfide bond</keyword>
<evidence type="ECO:0000256" key="6">
    <source>
        <dbReference type="ARBA" id="ARBA00023002"/>
    </source>
</evidence>
<keyword evidence="10" id="KW-0472">Membrane</keyword>
<dbReference type="Proteomes" id="UP000317990">
    <property type="component" value="Unassembled WGS sequence"/>
</dbReference>
<dbReference type="PANTHER" id="PTHR43014:SF2">
    <property type="entry name" value="MERCURIC REDUCTASE"/>
    <property type="match status" value="1"/>
</dbReference>
<comment type="caution">
    <text evidence="14">The sequence shown here is derived from an EMBL/GenBank/DDBJ whole genome shotgun (WGS) entry which is preliminary data.</text>
</comment>
<dbReference type="Pfam" id="PF02852">
    <property type="entry name" value="Pyr_redox_dim"/>
    <property type="match status" value="1"/>
</dbReference>
<dbReference type="PROSITE" id="PS00076">
    <property type="entry name" value="PYRIDINE_REDOX_1"/>
    <property type="match status" value="1"/>
</dbReference>
<dbReference type="Pfam" id="PF07992">
    <property type="entry name" value="Pyr_redox_2"/>
    <property type="match status" value="1"/>
</dbReference>
<dbReference type="PANTHER" id="PTHR43014">
    <property type="entry name" value="MERCURIC REDUCTASE"/>
    <property type="match status" value="1"/>
</dbReference>
<keyword evidence="3 9" id="KW-0285">Flavoprotein</keyword>
<dbReference type="Pfam" id="PF09335">
    <property type="entry name" value="VTT_dom"/>
    <property type="match status" value="1"/>
</dbReference>
<feature type="transmembrane region" description="Helical" evidence="10">
    <location>
        <begin position="136"/>
        <end position="159"/>
    </location>
</feature>
<dbReference type="PRINTS" id="PR00411">
    <property type="entry name" value="PNDRDTASEI"/>
</dbReference>
<keyword evidence="10" id="KW-0812">Transmembrane</keyword>
<feature type="transmembrane region" description="Helical" evidence="10">
    <location>
        <begin position="203"/>
        <end position="221"/>
    </location>
</feature>
<dbReference type="Gene3D" id="3.30.390.30">
    <property type="match status" value="1"/>
</dbReference>
<evidence type="ECO:0000256" key="4">
    <source>
        <dbReference type="ARBA" id="ARBA00022827"/>
    </source>
</evidence>